<evidence type="ECO:0000313" key="1">
    <source>
        <dbReference type="EMBL" id="MBU9735685.1"/>
    </source>
</evidence>
<protein>
    <submittedName>
        <fullName evidence="1">Extracellular solute-binding protein</fullName>
    </submittedName>
</protein>
<accession>A0A949JYS7</accession>
<organism evidence="1 2">
    <name type="scientific">Diplocloster agilis</name>
    <dbReference type="NCBI Taxonomy" id="2850323"/>
    <lineage>
        <taxon>Bacteria</taxon>
        <taxon>Bacillati</taxon>
        <taxon>Bacillota</taxon>
        <taxon>Clostridia</taxon>
        <taxon>Lachnospirales</taxon>
        <taxon>Lachnospiraceae</taxon>
        <taxon>Diplocloster</taxon>
    </lineage>
</organism>
<dbReference type="RefSeq" id="WP_238720701.1">
    <property type="nucleotide sequence ID" value="NZ_JAHQCW010000004.1"/>
</dbReference>
<dbReference type="Gene3D" id="3.40.190.10">
    <property type="entry name" value="Periplasmic binding protein-like II"/>
    <property type="match status" value="2"/>
</dbReference>
<gene>
    <name evidence="1" type="ORF">KTH89_03990</name>
</gene>
<dbReference type="PANTHER" id="PTHR43649:SF12">
    <property type="entry name" value="DIACETYLCHITOBIOSE BINDING PROTEIN DASA"/>
    <property type="match status" value="1"/>
</dbReference>
<sequence>MLLKKSISLLVAGVVTLSLITGCGTKNEEVSEQKEGTAQTEAVSVSEQGVLPIVDEPIELTVMVAQNPAVTDYVDNKLTKYMEEKTNIKINWEVIPSNDIGQKISLLLASGKDLPDIFFGCITNDMITQYSSQNVFLPMNPYLDTQLGNFKNSLSRLSYAEDLLTAPDGNIYGFPTLSDFLHSKVSNKMWVNTQWLEAVGREVPTTTDEFRDMLIDFKEKDPNGNQQADEIPLVGCINDYNGGDGWNTDPETFLINSFIQYNPVSPYNIDDEGKVIASFAQPEFREALKYINGLVDEGLIDATSYTQDNSQLKQLIESDTAVVGAFPVGAIATVTIMEGERSKEYDCIAPLTGPEGVQLAAYGPYNDFKGKNLAVVSSSCKNPEAAFKWLDYFYSEDISLRARYGEENVDWVAPPEGTLGLNGEEAIIRPILKYGEQQNCHYQNILYDISDLVPRVERSEDPRESERYLYEKSIELYMPYVPEINNTMPPYLYTEDDAKAMSTVNSVLNSYMNESRVKFITGVLDIEDDATWENYLSELEKIGLQQVIDIMQARVDSAK</sequence>
<reference evidence="1" key="1">
    <citation type="submission" date="2021-06" db="EMBL/GenBank/DDBJ databases">
        <title>Description of novel taxa of the family Lachnospiraceae.</title>
        <authorList>
            <person name="Chaplin A.V."/>
            <person name="Sokolova S.R."/>
            <person name="Pikina A.P."/>
            <person name="Korzhanova M."/>
            <person name="Belova V."/>
            <person name="Korostin D."/>
            <person name="Efimov B.A."/>
        </authorList>
    </citation>
    <scope>NUCLEOTIDE SEQUENCE</scope>
    <source>
        <strain evidence="1">ASD5720</strain>
    </source>
</reference>
<dbReference type="PANTHER" id="PTHR43649">
    <property type="entry name" value="ARABINOSE-BINDING PROTEIN-RELATED"/>
    <property type="match status" value="1"/>
</dbReference>
<dbReference type="Proteomes" id="UP000712157">
    <property type="component" value="Unassembled WGS sequence"/>
</dbReference>
<evidence type="ECO:0000313" key="2">
    <source>
        <dbReference type="Proteomes" id="UP000712157"/>
    </source>
</evidence>
<comment type="caution">
    <text evidence="1">The sequence shown here is derived from an EMBL/GenBank/DDBJ whole genome shotgun (WGS) entry which is preliminary data.</text>
</comment>
<dbReference type="InterPro" id="IPR006059">
    <property type="entry name" value="SBP"/>
</dbReference>
<proteinExistence type="predicted"/>
<dbReference type="AlphaFoldDB" id="A0A949JYS7"/>
<dbReference type="EMBL" id="JAHQCW010000004">
    <property type="protein sequence ID" value="MBU9735685.1"/>
    <property type="molecule type" value="Genomic_DNA"/>
</dbReference>
<keyword evidence="2" id="KW-1185">Reference proteome</keyword>
<name>A0A949JYS7_9FIRM</name>
<dbReference type="SUPFAM" id="SSF53850">
    <property type="entry name" value="Periplasmic binding protein-like II"/>
    <property type="match status" value="1"/>
</dbReference>
<dbReference type="InterPro" id="IPR050490">
    <property type="entry name" value="Bact_solute-bd_prot1"/>
</dbReference>
<dbReference type="Pfam" id="PF01547">
    <property type="entry name" value="SBP_bac_1"/>
    <property type="match status" value="1"/>
</dbReference>
<dbReference type="PROSITE" id="PS51257">
    <property type="entry name" value="PROKAR_LIPOPROTEIN"/>
    <property type="match status" value="1"/>
</dbReference>